<gene>
    <name evidence="1" type="ORF">FGF68_04895</name>
</gene>
<protein>
    <submittedName>
        <fullName evidence="1">Uncharacterized protein</fullName>
    </submittedName>
</protein>
<proteinExistence type="predicted"/>
<dbReference type="EMBL" id="VDCI01000003">
    <property type="protein sequence ID" value="TNJ36913.1"/>
    <property type="molecule type" value="Genomic_DNA"/>
</dbReference>
<evidence type="ECO:0000313" key="2">
    <source>
        <dbReference type="Proteomes" id="UP000309544"/>
    </source>
</evidence>
<evidence type="ECO:0000313" key="1">
    <source>
        <dbReference type="EMBL" id="TNJ36913.1"/>
    </source>
</evidence>
<sequence length="79" mass="9061">MITKQELIARLKDDIRVEEAAIGLYTRPLKDTLQVSGLSDDQRTRLASLLDRLAEDSKTHERVFTELLERVSGSDRDVY</sequence>
<name>A0A5C4S065_PROVB</name>
<reference evidence="1 2" key="1">
    <citation type="submission" date="2019-05" db="EMBL/GenBank/DDBJ databases">
        <title>Draft Whole-Genome sequence of the green sulfur bacterium Prosthecochloris vibrioformis DSM 260.</title>
        <authorList>
            <person name="Meyer T.E."/>
            <person name="Kyndt J.A."/>
        </authorList>
    </citation>
    <scope>NUCLEOTIDE SEQUENCE [LARGE SCALE GENOMIC DNA]</scope>
    <source>
        <strain evidence="1 2">DSM 260</strain>
    </source>
</reference>
<keyword evidence="2" id="KW-1185">Reference proteome</keyword>
<dbReference type="Proteomes" id="UP000309544">
    <property type="component" value="Unassembled WGS sequence"/>
</dbReference>
<organism evidence="1 2">
    <name type="scientific">Prosthecochloris vibrioformis</name>
    <name type="common">Chlorobium vibrioforme</name>
    <dbReference type="NCBI Taxonomy" id="1098"/>
    <lineage>
        <taxon>Bacteria</taxon>
        <taxon>Pseudomonadati</taxon>
        <taxon>Chlorobiota</taxon>
        <taxon>Chlorobiia</taxon>
        <taxon>Chlorobiales</taxon>
        <taxon>Chlorobiaceae</taxon>
        <taxon>Prosthecochloris</taxon>
    </lineage>
</organism>
<dbReference type="AlphaFoldDB" id="A0A5C4S065"/>
<comment type="caution">
    <text evidence="1">The sequence shown here is derived from an EMBL/GenBank/DDBJ whole genome shotgun (WGS) entry which is preliminary data.</text>
</comment>
<accession>A0A5C4S065</accession>
<dbReference type="RefSeq" id="WP_068867226.1">
    <property type="nucleotide sequence ID" value="NZ_VDCI01000003.1"/>
</dbReference>